<dbReference type="SUPFAM" id="SSF47413">
    <property type="entry name" value="lambda repressor-like DNA-binding domains"/>
    <property type="match status" value="1"/>
</dbReference>
<dbReference type="InterPro" id="IPR001387">
    <property type="entry name" value="Cro/C1-type_HTH"/>
</dbReference>
<protein>
    <submittedName>
        <fullName evidence="2">Helix-turn-helix</fullName>
    </submittedName>
</protein>
<dbReference type="InterPro" id="IPR010982">
    <property type="entry name" value="Lambda_DNA-bd_dom_sf"/>
</dbReference>
<feature type="domain" description="HTH cro/C1-type" evidence="1">
    <location>
        <begin position="60"/>
        <end position="116"/>
    </location>
</feature>
<dbReference type="AlphaFoldDB" id="A0A1I3R335"/>
<evidence type="ECO:0000313" key="2">
    <source>
        <dbReference type="EMBL" id="SFJ40768.1"/>
    </source>
</evidence>
<dbReference type="Gene3D" id="1.10.260.40">
    <property type="entry name" value="lambda repressor-like DNA-binding domains"/>
    <property type="match status" value="1"/>
</dbReference>
<organism evidence="2 3">
    <name type="scientific">Celeribacter halophilus</name>
    <dbReference type="NCBI Taxonomy" id="576117"/>
    <lineage>
        <taxon>Bacteria</taxon>
        <taxon>Pseudomonadati</taxon>
        <taxon>Pseudomonadota</taxon>
        <taxon>Alphaproteobacteria</taxon>
        <taxon>Rhodobacterales</taxon>
        <taxon>Roseobacteraceae</taxon>
        <taxon>Celeribacter</taxon>
    </lineage>
</organism>
<evidence type="ECO:0000313" key="3">
    <source>
        <dbReference type="Proteomes" id="UP000183299"/>
    </source>
</evidence>
<evidence type="ECO:0000259" key="1">
    <source>
        <dbReference type="PROSITE" id="PS50943"/>
    </source>
</evidence>
<dbReference type="STRING" id="576117.SAMN04488138_104252"/>
<dbReference type="EMBL" id="FORY01000004">
    <property type="protein sequence ID" value="SFJ40768.1"/>
    <property type="molecule type" value="Genomic_DNA"/>
</dbReference>
<name>A0A1I3R335_9RHOB</name>
<proteinExistence type="predicted"/>
<dbReference type="Pfam" id="PF01381">
    <property type="entry name" value="HTH_3"/>
    <property type="match status" value="1"/>
</dbReference>
<reference evidence="2 3" key="1">
    <citation type="submission" date="2016-10" db="EMBL/GenBank/DDBJ databases">
        <authorList>
            <person name="de Groot N.N."/>
        </authorList>
    </citation>
    <scope>NUCLEOTIDE SEQUENCE [LARGE SCALE GENOMIC DNA]</scope>
    <source>
        <strain evidence="2 3">CGMCC 1.8891</strain>
    </source>
</reference>
<dbReference type="Proteomes" id="UP000183299">
    <property type="component" value="Unassembled WGS sequence"/>
</dbReference>
<dbReference type="SMART" id="SM00530">
    <property type="entry name" value="HTH_XRE"/>
    <property type="match status" value="1"/>
</dbReference>
<dbReference type="CDD" id="cd00093">
    <property type="entry name" value="HTH_XRE"/>
    <property type="match status" value="1"/>
</dbReference>
<accession>A0A1I3R335</accession>
<dbReference type="GO" id="GO:0003677">
    <property type="term" value="F:DNA binding"/>
    <property type="evidence" value="ECO:0007669"/>
    <property type="project" value="InterPro"/>
</dbReference>
<gene>
    <name evidence="2" type="ORF">SAMN04488138_104252</name>
</gene>
<sequence>MSSSSSATTHRYAPKMRKLFAVAHNDELYDTSHIDHLPAPAYISAMQDLARTSKQIGAIIQRTRKARGWTQMQLAEQAGLRQATISIIESGDRPAKLDTILAVLAALDLEFRVEPRSKGSDLDIEELF</sequence>
<dbReference type="PROSITE" id="PS50943">
    <property type="entry name" value="HTH_CROC1"/>
    <property type="match status" value="1"/>
</dbReference>
<keyword evidence="3" id="KW-1185">Reference proteome</keyword>